<feature type="compositionally biased region" description="Basic and acidic residues" evidence="1">
    <location>
        <begin position="1"/>
        <end position="10"/>
    </location>
</feature>
<dbReference type="PANTHER" id="PTHR36933">
    <property type="entry name" value="SLL0788 PROTEIN"/>
    <property type="match status" value="1"/>
</dbReference>
<gene>
    <name evidence="3" type="ORF">Mam01_39090</name>
</gene>
<feature type="region of interest" description="Disordered" evidence="1">
    <location>
        <begin position="66"/>
        <end position="106"/>
    </location>
</feature>
<dbReference type="Gene3D" id="1.20.1260.10">
    <property type="match status" value="1"/>
</dbReference>
<feature type="region of interest" description="Disordered" evidence="1">
    <location>
        <begin position="1"/>
        <end position="45"/>
    </location>
</feature>
<protein>
    <recommendedName>
        <fullName evidence="2">DUF305 domain-containing protein</fullName>
    </recommendedName>
</protein>
<evidence type="ECO:0000313" key="3">
    <source>
        <dbReference type="EMBL" id="GIH33745.1"/>
    </source>
</evidence>
<evidence type="ECO:0000256" key="1">
    <source>
        <dbReference type="SAM" id="MobiDB-lite"/>
    </source>
</evidence>
<feature type="domain" description="DUF305" evidence="2">
    <location>
        <begin position="111"/>
        <end position="249"/>
    </location>
</feature>
<name>A0ABQ4FG03_9ACTN</name>
<dbReference type="Proteomes" id="UP000651728">
    <property type="component" value="Unassembled WGS sequence"/>
</dbReference>
<sequence length="254" mass="25965">MAQGPRRPEPDAPPGPGGRARRPPSPDRKGPPVTTAPRRPLPVNPGLTGTLTAVLAMALLAGCGGADGAAPSPAPAPASAAAAEPSDGTTVTATPADPGGAETPADHNAADVAFAGKIIPHHLQAVDLATLAQTRAGDPWVRDMASRILSARDTDIRTLKGWLDMWGAEPLPRDHKMPGMQTKAEVDALAKLSGPAFDKRFTTLMIKHDGGAIAIAGAEQEKGVFEGGKALATAISTALSAEVKELKGYLAKLK</sequence>
<dbReference type="PANTHER" id="PTHR36933:SF1">
    <property type="entry name" value="SLL0788 PROTEIN"/>
    <property type="match status" value="1"/>
</dbReference>
<feature type="compositionally biased region" description="Low complexity" evidence="1">
    <location>
        <begin position="77"/>
        <end position="88"/>
    </location>
</feature>
<comment type="caution">
    <text evidence="3">The sequence shown here is derived from an EMBL/GenBank/DDBJ whole genome shotgun (WGS) entry which is preliminary data.</text>
</comment>
<dbReference type="Pfam" id="PF03713">
    <property type="entry name" value="DUF305"/>
    <property type="match status" value="1"/>
</dbReference>
<reference evidence="3 4" key="1">
    <citation type="submission" date="2021-01" db="EMBL/GenBank/DDBJ databases">
        <title>Whole genome shotgun sequence of Microbispora amethystogenes NBRC 101907.</title>
        <authorList>
            <person name="Komaki H."/>
            <person name="Tamura T."/>
        </authorList>
    </citation>
    <scope>NUCLEOTIDE SEQUENCE [LARGE SCALE GENOMIC DNA]</scope>
    <source>
        <strain evidence="3 4">NBRC 101907</strain>
    </source>
</reference>
<evidence type="ECO:0000313" key="4">
    <source>
        <dbReference type="Proteomes" id="UP000651728"/>
    </source>
</evidence>
<keyword evidence="4" id="KW-1185">Reference proteome</keyword>
<dbReference type="InterPro" id="IPR012347">
    <property type="entry name" value="Ferritin-like"/>
</dbReference>
<accession>A0ABQ4FG03</accession>
<organism evidence="3 4">
    <name type="scientific">Microbispora amethystogenes</name>
    <dbReference type="NCBI Taxonomy" id="1427754"/>
    <lineage>
        <taxon>Bacteria</taxon>
        <taxon>Bacillati</taxon>
        <taxon>Actinomycetota</taxon>
        <taxon>Actinomycetes</taxon>
        <taxon>Streptosporangiales</taxon>
        <taxon>Streptosporangiaceae</taxon>
        <taxon>Microbispora</taxon>
    </lineage>
</organism>
<dbReference type="InterPro" id="IPR005183">
    <property type="entry name" value="DUF305_CopM-like"/>
</dbReference>
<evidence type="ECO:0000259" key="2">
    <source>
        <dbReference type="Pfam" id="PF03713"/>
    </source>
</evidence>
<proteinExistence type="predicted"/>
<dbReference type="EMBL" id="BOOB01000027">
    <property type="protein sequence ID" value="GIH33745.1"/>
    <property type="molecule type" value="Genomic_DNA"/>
</dbReference>